<comment type="caution">
    <text evidence="1">The sequence shown here is derived from an EMBL/GenBank/DDBJ whole genome shotgun (WGS) entry which is preliminary data.</text>
</comment>
<name>A0ABV9CGQ9_9ACTN</name>
<gene>
    <name evidence="1" type="ORF">ACFO60_12960</name>
</gene>
<dbReference type="Proteomes" id="UP001596004">
    <property type="component" value="Unassembled WGS sequence"/>
</dbReference>
<organism evidence="1 2">
    <name type="scientific">Sphaerisporangium dianthi</name>
    <dbReference type="NCBI Taxonomy" id="1436120"/>
    <lineage>
        <taxon>Bacteria</taxon>
        <taxon>Bacillati</taxon>
        <taxon>Actinomycetota</taxon>
        <taxon>Actinomycetes</taxon>
        <taxon>Streptosporangiales</taxon>
        <taxon>Streptosporangiaceae</taxon>
        <taxon>Sphaerisporangium</taxon>
    </lineage>
</organism>
<evidence type="ECO:0000313" key="1">
    <source>
        <dbReference type="EMBL" id="MFC4531679.1"/>
    </source>
</evidence>
<reference evidence="2" key="1">
    <citation type="journal article" date="2019" name="Int. J. Syst. Evol. Microbiol.">
        <title>The Global Catalogue of Microorganisms (GCM) 10K type strain sequencing project: providing services to taxonomists for standard genome sequencing and annotation.</title>
        <authorList>
            <consortium name="The Broad Institute Genomics Platform"/>
            <consortium name="The Broad Institute Genome Sequencing Center for Infectious Disease"/>
            <person name="Wu L."/>
            <person name="Ma J."/>
        </authorList>
    </citation>
    <scope>NUCLEOTIDE SEQUENCE [LARGE SCALE GENOMIC DNA]</scope>
    <source>
        <strain evidence="2">CGMCC 4.7132</strain>
    </source>
</reference>
<evidence type="ECO:0000313" key="2">
    <source>
        <dbReference type="Proteomes" id="UP001596004"/>
    </source>
</evidence>
<protein>
    <recommendedName>
        <fullName evidence="3">PsbP C-terminal domain-containing protein</fullName>
    </recommendedName>
</protein>
<accession>A0ABV9CGQ9</accession>
<keyword evidence="2" id="KW-1185">Reference proteome</keyword>
<dbReference type="RefSeq" id="WP_380840336.1">
    <property type="nucleotide sequence ID" value="NZ_JBHSFP010000007.1"/>
</dbReference>
<sequence>MERTRVGSRLITTAMIAVLVGAAAGCGGADFTYVMGSDGQSYFKVPASWRKVDQKALDKRVFGDMSSALAQAKKKLSWTVAYDGFTTPSADHLYVPAAVPDEPFVFAMVSNLTEKQRDAVSLDVLRNAATLPVVVSEELRKQMEATPGYAFKGFELLKNEVLPPADGVRGVHVVYNYKVAGGPVQTFDQTAYLAADGTRVSVLLIRCSATCYQKRAEELGKIAQSFKVKRIPG</sequence>
<dbReference type="EMBL" id="JBHSFP010000007">
    <property type="protein sequence ID" value="MFC4531679.1"/>
    <property type="molecule type" value="Genomic_DNA"/>
</dbReference>
<dbReference type="PROSITE" id="PS51257">
    <property type="entry name" value="PROKAR_LIPOPROTEIN"/>
    <property type="match status" value="1"/>
</dbReference>
<proteinExistence type="predicted"/>
<evidence type="ECO:0008006" key="3">
    <source>
        <dbReference type="Google" id="ProtNLM"/>
    </source>
</evidence>